<organism evidence="1 2">
    <name type="scientific">Zizania palustris</name>
    <name type="common">Northern wild rice</name>
    <dbReference type="NCBI Taxonomy" id="103762"/>
    <lineage>
        <taxon>Eukaryota</taxon>
        <taxon>Viridiplantae</taxon>
        <taxon>Streptophyta</taxon>
        <taxon>Embryophyta</taxon>
        <taxon>Tracheophyta</taxon>
        <taxon>Spermatophyta</taxon>
        <taxon>Magnoliopsida</taxon>
        <taxon>Liliopsida</taxon>
        <taxon>Poales</taxon>
        <taxon>Poaceae</taxon>
        <taxon>BOP clade</taxon>
        <taxon>Oryzoideae</taxon>
        <taxon>Oryzeae</taxon>
        <taxon>Zizaniinae</taxon>
        <taxon>Zizania</taxon>
    </lineage>
</organism>
<reference evidence="1" key="1">
    <citation type="journal article" date="2021" name="bioRxiv">
        <title>Whole Genome Assembly and Annotation of Northern Wild Rice, Zizania palustris L., Supports a Whole Genome Duplication in the Zizania Genus.</title>
        <authorList>
            <person name="Haas M."/>
            <person name="Kono T."/>
            <person name="Macchietto M."/>
            <person name="Millas R."/>
            <person name="McGilp L."/>
            <person name="Shao M."/>
            <person name="Duquette J."/>
            <person name="Hirsch C.N."/>
            <person name="Kimball J."/>
        </authorList>
    </citation>
    <scope>NUCLEOTIDE SEQUENCE</scope>
    <source>
        <tissue evidence="1">Fresh leaf tissue</tissue>
    </source>
</reference>
<reference evidence="1" key="2">
    <citation type="submission" date="2021-02" db="EMBL/GenBank/DDBJ databases">
        <authorList>
            <person name="Kimball J.A."/>
            <person name="Haas M.W."/>
            <person name="Macchietto M."/>
            <person name="Kono T."/>
            <person name="Duquette J."/>
            <person name="Shao M."/>
        </authorList>
    </citation>
    <scope>NUCLEOTIDE SEQUENCE</scope>
    <source>
        <tissue evidence="1">Fresh leaf tissue</tissue>
    </source>
</reference>
<protein>
    <submittedName>
        <fullName evidence="1">Uncharacterized protein</fullName>
    </submittedName>
</protein>
<keyword evidence="2" id="KW-1185">Reference proteome</keyword>
<dbReference type="AlphaFoldDB" id="A0A8J5VX26"/>
<gene>
    <name evidence="1" type="ORF">GUJ93_ZPchr0003g18636</name>
</gene>
<evidence type="ECO:0000313" key="1">
    <source>
        <dbReference type="EMBL" id="KAG8061414.1"/>
    </source>
</evidence>
<evidence type="ECO:0000313" key="2">
    <source>
        <dbReference type="Proteomes" id="UP000729402"/>
    </source>
</evidence>
<sequence length="72" mass="7832">MVMMISGTDLEWVSGSDTVALRVEVERVSIVDSSALDHKKEAVEGLFGKEDGALPKDGCGWRIRHLAAPRAH</sequence>
<proteinExistence type="predicted"/>
<accession>A0A8J5VX26</accession>
<dbReference type="Proteomes" id="UP000729402">
    <property type="component" value="Unassembled WGS sequence"/>
</dbReference>
<comment type="caution">
    <text evidence="1">The sequence shown here is derived from an EMBL/GenBank/DDBJ whole genome shotgun (WGS) entry which is preliminary data.</text>
</comment>
<dbReference type="EMBL" id="JAAALK010000286">
    <property type="protein sequence ID" value="KAG8061414.1"/>
    <property type="molecule type" value="Genomic_DNA"/>
</dbReference>
<name>A0A8J5VX26_ZIZPA</name>